<evidence type="ECO:0000313" key="13">
    <source>
        <dbReference type="EMBL" id="NOV45978.1"/>
    </source>
</evidence>
<feature type="domain" description="Phosphorylated adapter RNA export protein RNA-binding" evidence="12">
    <location>
        <begin position="235"/>
        <end position="318"/>
    </location>
</feature>
<dbReference type="AlphaFoldDB" id="A0A6M2DLV4"/>
<evidence type="ECO:0000256" key="11">
    <source>
        <dbReference type="SAM" id="MobiDB-lite"/>
    </source>
</evidence>
<keyword evidence="9" id="KW-0539">Nucleus</keyword>
<accession>A0A6M2DLV4</accession>
<evidence type="ECO:0000256" key="8">
    <source>
        <dbReference type="ARBA" id="ARBA00022927"/>
    </source>
</evidence>
<evidence type="ECO:0000256" key="4">
    <source>
        <dbReference type="ARBA" id="ARBA00016856"/>
    </source>
</evidence>
<feature type="region of interest" description="Disordered" evidence="11">
    <location>
        <begin position="39"/>
        <end position="78"/>
    </location>
</feature>
<evidence type="ECO:0000259" key="12">
    <source>
        <dbReference type="Pfam" id="PF10258"/>
    </source>
</evidence>
<reference evidence="13" key="1">
    <citation type="submission" date="2020-03" db="EMBL/GenBank/DDBJ databases">
        <title>Transcriptomic Profiling of the Digestive Tract of the Rat Flea, Xenopsylla cheopis, Following Blood Feeding and Infection with Yersinia pestis.</title>
        <authorList>
            <person name="Bland D.M."/>
            <person name="Martens C.A."/>
            <person name="Virtaneva K."/>
            <person name="Kanakabandi K."/>
            <person name="Long D."/>
            <person name="Rosenke R."/>
            <person name="Saturday G.A."/>
            <person name="Hoyt F.H."/>
            <person name="Bruno D.P."/>
            <person name="Ribeiro J.M.C."/>
            <person name="Hinnebusch J."/>
        </authorList>
    </citation>
    <scope>NUCLEOTIDE SEQUENCE</scope>
</reference>
<evidence type="ECO:0000256" key="3">
    <source>
        <dbReference type="ARBA" id="ARBA00006094"/>
    </source>
</evidence>
<proteinExistence type="inferred from homology"/>
<dbReference type="GO" id="GO:0003723">
    <property type="term" value="F:RNA binding"/>
    <property type="evidence" value="ECO:0007669"/>
    <property type="project" value="UniProtKB-KW"/>
</dbReference>
<dbReference type="FunFam" id="1.10.10.1440:FF:000001">
    <property type="entry name" value="phosphorylated adapter RNA export protein-like"/>
    <property type="match status" value="1"/>
</dbReference>
<feature type="compositionally biased region" description="Basic residues" evidence="11">
    <location>
        <begin position="60"/>
        <end position="70"/>
    </location>
</feature>
<keyword evidence="6" id="KW-0963">Cytoplasm</keyword>
<evidence type="ECO:0000256" key="6">
    <source>
        <dbReference type="ARBA" id="ARBA00022490"/>
    </source>
</evidence>
<keyword evidence="8" id="KW-0653">Protein transport</keyword>
<dbReference type="PANTHER" id="PTHR13135">
    <property type="entry name" value="CYTOSOLIC RESINIFERATOXIN BINDING PROTEIN RBP-26"/>
    <property type="match status" value="1"/>
</dbReference>
<feature type="compositionally biased region" description="Polar residues" evidence="11">
    <location>
        <begin position="401"/>
        <end position="413"/>
    </location>
</feature>
<keyword evidence="5" id="KW-0813">Transport</keyword>
<evidence type="ECO:0000256" key="10">
    <source>
        <dbReference type="ARBA" id="ARBA00030834"/>
    </source>
</evidence>
<comment type="subcellular location">
    <subcellularLocation>
        <location evidence="2">Cytoplasm</location>
    </subcellularLocation>
    <subcellularLocation>
        <location evidence="1">Nucleus</location>
    </subcellularLocation>
</comment>
<evidence type="ECO:0000256" key="5">
    <source>
        <dbReference type="ARBA" id="ARBA00022448"/>
    </source>
</evidence>
<evidence type="ECO:0000256" key="9">
    <source>
        <dbReference type="ARBA" id="ARBA00023242"/>
    </source>
</evidence>
<sequence>MDGDSLNESLDDGLYIPLQRVTNIASKLSITKTTIDELDDDIDSPSCESDTDSDSDNQFKAKKPKVKKTLKPLAGGDSKQKSYDVWAHVQEDVLTESLGGCGVSQDLFDNSRNVESYDYRQAYSSSNNLIDHHQNHSQRFRRFSTESTDGNSARKVSSDDSADSTFSRQRSFSDCKRYEKSFKKQVNKRKFRDRNNISLRLGRTNSYDGNTSHNRFDRLSLLDLTVTAEDMEDDVANDIANKLYEPKDSLILRAVKAVGKDKCVELYYETQRIEKDGGMAVMGGRRRRTPGGVFIFLLKHDDGISKDQLKEVFLEDRKIVNKKKKNSNQKKCKEEYKEYQYMQEDKDLPRLLSRSQATILSVSGSTKSDFETNEETVVTNPPPSPVTDGGRENSSDMEVFQPTNTPLSNNAFDSTVDKVSNADPSSLADLNYGDAMDIF</sequence>
<comment type="similarity">
    <text evidence="3">Belongs to the PHAX family.</text>
</comment>
<feature type="region of interest" description="Disordered" evidence="11">
    <location>
        <begin position="362"/>
        <end position="423"/>
    </location>
</feature>
<dbReference type="Gene3D" id="1.10.10.1440">
    <property type="entry name" value="PHAX RNA-binding domain"/>
    <property type="match status" value="1"/>
</dbReference>
<dbReference type="InterPro" id="IPR019385">
    <property type="entry name" value="PHAX_RNA-binding_domain"/>
</dbReference>
<dbReference type="GO" id="GO:0015031">
    <property type="term" value="P:protein transport"/>
    <property type="evidence" value="ECO:0007669"/>
    <property type="project" value="UniProtKB-KW"/>
</dbReference>
<dbReference type="Pfam" id="PF10258">
    <property type="entry name" value="PHAX_RNA-bd"/>
    <property type="match status" value="1"/>
</dbReference>
<feature type="compositionally biased region" description="Polar residues" evidence="11">
    <location>
        <begin position="145"/>
        <end position="155"/>
    </location>
</feature>
<dbReference type="InterPro" id="IPR039047">
    <property type="entry name" value="PHAX"/>
</dbReference>
<name>A0A6M2DLV4_XENCH</name>
<dbReference type="PANTHER" id="PTHR13135:SF0">
    <property type="entry name" value="PHOSPHORYLATED ADAPTER RNA EXPORT PROTEIN"/>
    <property type="match status" value="1"/>
</dbReference>
<evidence type="ECO:0000256" key="2">
    <source>
        <dbReference type="ARBA" id="ARBA00004496"/>
    </source>
</evidence>
<feature type="compositionally biased region" description="Acidic residues" evidence="11">
    <location>
        <begin position="39"/>
        <end position="55"/>
    </location>
</feature>
<dbReference type="GO" id="GO:0005737">
    <property type="term" value="C:cytoplasm"/>
    <property type="evidence" value="ECO:0007669"/>
    <property type="project" value="UniProtKB-SubCell"/>
</dbReference>
<organism evidence="13">
    <name type="scientific">Xenopsylla cheopis</name>
    <name type="common">Oriental rat flea</name>
    <name type="synonym">Pulex cheopis</name>
    <dbReference type="NCBI Taxonomy" id="163159"/>
    <lineage>
        <taxon>Eukaryota</taxon>
        <taxon>Metazoa</taxon>
        <taxon>Ecdysozoa</taxon>
        <taxon>Arthropoda</taxon>
        <taxon>Hexapoda</taxon>
        <taxon>Insecta</taxon>
        <taxon>Pterygota</taxon>
        <taxon>Neoptera</taxon>
        <taxon>Endopterygota</taxon>
        <taxon>Siphonaptera</taxon>
        <taxon>Pulicidae</taxon>
        <taxon>Xenopsyllinae</taxon>
        <taxon>Xenopsylla</taxon>
    </lineage>
</organism>
<feature type="region of interest" description="Disordered" evidence="11">
    <location>
        <begin position="134"/>
        <end position="166"/>
    </location>
</feature>
<dbReference type="EMBL" id="GIIL01002252">
    <property type="protein sequence ID" value="NOV45978.1"/>
    <property type="molecule type" value="Transcribed_RNA"/>
</dbReference>
<keyword evidence="7" id="KW-0694">RNA-binding</keyword>
<dbReference type="GO" id="GO:0006408">
    <property type="term" value="P:snRNA export from nucleus"/>
    <property type="evidence" value="ECO:0007669"/>
    <property type="project" value="InterPro"/>
</dbReference>
<dbReference type="InterPro" id="IPR038092">
    <property type="entry name" value="PHAX_RNA-binding_sf"/>
</dbReference>
<evidence type="ECO:0000256" key="7">
    <source>
        <dbReference type="ARBA" id="ARBA00022884"/>
    </source>
</evidence>
<evidence type="ECO:0000256" key="1">
    <source>
        <dbReference type="ARBA" id="ARBA00004123"/>
    </source>
</evidence>
<dbReference type="GO" id="GO:0005634">
    <property type="term" value="C:nucleus"/>
    <property type="evidence" value="ECO:0007669"/>
    <property type="project" value="UniProtKB-SubCell"/>
</dbReference>
<protein>
    <recommendedName>
        <fullName evidence="4">Phosphorylated adapter RNA export protein</fullName>
    </recommendedName>
    <alternativeName>
        <fullName evidence="10">RNA U small nuclear RNA export adapter protein</fullName>
    </alternativeName>
</protein>